<evidence type="ECO:0000313" key="2">
    <source>
        <dbReference type="Proteomes" id="UP000463051"/>
    </source>
</evidence>
<dbReference type="Proteomes" id="UP000463051">
    <property type="component" value="Unassembled WGS sequence"/>
</dbReference>
<dbReference type="EMBL" id="WJXB01000023">
    <property type="protein sequence ID" value="MRN57302.1"/>
    <property type="molecule type" value="Genomic_DNA"/>
</dbReference>
<comment type="caution">
    <text evidence="1">The sequence shown here is derived from an EMBL/GenBank/DDBJ whole genome shotgun (WGS) entry which is preliminary data.</text>
</comment>
<dbReference type="InterPro" id="IPR023214">
    <property type="entry name" value="HAD_sf"/>
</dbReference>
<dbReference type="GO" id="GO:0006281">
    <property type="term" value="P:DNA repair"/>
    <property type="evidence" value="ECO:0007669"/>
    <property type="project" value="TreeGrafter"/>
</dbReference>
<dbReference type="PANTHER" id="PTHR43434">
    <property type="entry name" value="PHOSPHOGLYCOLATE PHOSPHATASE"/>
    <property type="match status" value="1"/>
</dbReference>
<evidence type="ECO:0000313" key="1">
    <source>
        <dbReference type="EMBL" id="MRN57302.1"/>
    </source>
</evidence>
<dbReference type="InterPro" id="IPR036412">
    <property type="entry name" value="HAD-like_sf"/>
</dbReference>
<keyword evidence="2" id="KW-1185">Reference proteome</keyword>
<dbReference type="Gene3D" id="1.10.150.240">
    <property type="entry name" value="Putative phosphatase, domain 2"/>
    <property type="match status" value="1"/>
</dbReference>
<sequence length="214" mass="23386">MLKCILFDLDGTIGNTLPLSIAALKKSIEPLAGRTYTDQEIRTTFGPSEEGIIQALIPKYYDEGIENFLLHYQNLHTMCAAPFAGIVEVLDYAKSHNVQLALVTGKGARGTAITLATFGIDSHFDLIETGSPQGSRKVEAITNVLKQLGIAPEESIYVGDSPSDIIESREVGVPVIAAAWAETTNQEELLALQPDWLFTEVKEFTEFIKQSITN</sequence>
<proteinExistence type="predicted"/>
<dbReference type="GO" id="GO:0008967">
    <property type="term" value="F:phosphoglycolate phosphatase activity"/>
    <property type="evidence" value="ECO:0007669"/>
    <property type="project" value="TreeGrafter"/>
</dbReference>
<reference evidence="1 2" key="1">
    <citation type="submission" date="2019-11" db="EMBL/GenBank/DDBJ databases">
        <title>Paenibacillus monticola sp. nov., a novel PGPR strain isolated from mountain sample in China.</title>
        <authorList>
            <person name="Zhao Q."/>
            <person name="Li H.-P."/>
            <person name="Zhang J.-L."/>
        </authorList>
    </citation>
    <scope>NUCLEOTIDE SEQUENCE [LARGE SCALE GENOMIC DNA]</scope>
    <source>
        <strain evidence="1 2">LC-T2</strain>
    </source>
</reference>
<protein>
    <submittedName>
        <fullName evidence="1">HAD hydrolase-like protein</fullName>
    </submittedName>
</protein>
<organism evidence="1 2">
    <name type="scientific">Paenibacillus monticola</name>
    <dbReference type="NCBI Taxonomy" id="2666075"/>
    <lineage>
        <taxon>Bacteria</taxon>
        <taxon>Bacillati</taxon>
        <taxon>Bacillota</taxon>
        <taxon>Bacilli</taxon>
        <taxon>Bacillales</taxon>
        <taxon>Paenibacillaceae</taxon>
        <taxon>Paenibacillus</taxon>
    </lineage>
</organism>
<dbReference type="SUPFAM" id="SSF56784">
    <property type="entry name" value="HAD-like"/>
    <property type="match status" value="1"/>
</dbReference>
<dbReference type="GO" id="GO:0005829">
    <property type="term" value="C:cytosol"/>
    <property type="evidence" value="ECO:0007669"/>
    <property type="project" value="TreeGrafter"/>
</dbReference>
<dbReference type="InterPro" id="IPR023198">
    <property type="entry name" value="PGP-like_dom2"/>
</dbReference>
<dbReference type="SFLD" id="SFLDG01129">
    <property type="entry name" value="C1.5:_HAD__Beta-PGM__Phosphata"/>
    <property type="match status" value="1"/>
</dbReference>
<dbReference type="Gene3D" id="3.40.50.1000">
    <property type="entry name" value="HAD superfamily/HAD-like"/>
    <property type="match status" value="1"/>
</dbReference>
<gene>
    <name evidence="1" type="ORF">GJB61_30685</name>
</gene>
<dbReference type="SFLD" id="SFLDS00003">
    <property type="entry name" value="Haloacid_Dehalogenase"/>
    <property type="match status" value="1"/>
</dbReference>
<dbReference type="RefSeq" id="WP_154122784.1">
    <property type="nucleotide sequence ID" value="NZ_WJXB01000023.1"/>
</dbReference>
<dbReference type="AlphaFoldDB" id="A0A7X2HBY1"/>
<dbReference type="Pfam" id="PF13419">
    <property type="entry name" value="HAD_2"/>
    <property type="match status" value="1"/>
</dbReference>
<dbReference type="InterPro" id="IPR041492">
    <property type="entry name" value="HAD_2"/>
</dbReference>
<dbReference type="PANTHER" id="PTHR43434:SF1">
    <property type="entry name" value="PHOSPHOGLYCOLATE PHOSPHATASE"/>
    <property type="match status" value="1"/>
</dbReference>
<keyword evidence="1" id="KW-0378">Hydrolase</keyword>
<dbReference type="InterPro" id="IPR050155">
    <property type="entry name" value="HAD-like_hydrolase_sf"/>
</dbReference>
<name>A0A7X2HBY1_9BACL</name>
<accession>A0A7X2HBY1</accession>